<dbReference type="EMBL" id="LSDA01000088">
    <property type="protein sequence ID" value="KXB57504.1"/>
    <property type="molecule type" value="Genomic_DNA"/>
</dbReference>
<feature type="transmembrane region" description="Helical" evidence="1">
    <location>
        <begin position="41"/>
        <end position="63"/>
    </location>
</feature>
<dbReference type="PATRIC" id="fig|467210.3.peg.1371"/>
<dbReference type="OrthoDB" id="1766790at2"/>
<evidence type="ECO:0000313" key="3">
    <source>
        <dbReference type="Proteomes" id="UP000070394"/>
    </source>
</evidence>
<keyword evidence="1" id="KW-0812">Transmembrane</keyword>
<protein>
    <recommendedName>
        <fullName evidence="4">TadE-like protein</fullName>
    </recommendedName>
</protein>
<keyword evidence="1" id="KW-0472">Membrane</keyword>
<dbReference type="AlphaFoldDB" id="A0A133ZPY0"/>
<evidence type="ECO:0008006" key="4">
    <source>
        <dbReference type="Google" id="ProtNLM"/>
    </source>
</evidence>
<dbReference type="STRING" id="467210.HMPREF1866_01385"/>
<proteinExistence type="predicted"/>
<evidence type="ECO:0000313" key="2">
    <source>
        <dbReference type="EMBL" id="KXB57504.1"/>
    </source>
</evidence>
<name>A0A133ZPY0_9FIRM</name>
<keyword evidence="3" id="KW-1185">Reference proteome</keyword>
<sequence length="304" mass="33752">MSSYIDLKNKEIYTKEIKKIKIKKMKALQACRYKRTHKASLSVEAALCFSLFIIAMAILLMPFDMMNTDRKVMGIAEAVCKDTCQYAYTYNRLSTGKREENGENYDSSAMEGIKGVISGGAIGAFAVSKINTEIADKNMRNINGLFSSCMADGETVCIRIDYKYSLPIGIFGKNGIDRSVVATRRAWIGVDGGKGGSENTSDEKYVYIGKNPTRYHLNPRCHYLYNDLRPVPLSDIDSLRNENGGKYHPCERCGNRACGTVYIMPSGTRYHSDPHCSAITAYVQRVKLSDVEHLGACSYCGGGH</sequence>
<evidence type="ECO:0000256" key="1">
    <source>
        <dbReference type="SAM" id="Phobius"/>
    </source>
</evidence>
<accession>A0A133ZPY0</accession>
<dbReference type="RefSeq" id="WP_060931156.1">
    <property type="nucleotide sequence ID" value="NZ_KQ959827.1"/>
</dbReference>
<dbReference type="Proteomes" id="UP000070394">
    <property type="component" value="Unassembled WGS sequence"/>
</dbReference>
<gene>
    <name evidence="2" type="ORF">HMPREF1866_01385</name>
</gene>
<reference evidence="3" key="1">
    <citation type="submission" date="2016-01" db="EMBL/GenBank/DDBJ databases">
        <authorList>
            <person name="Mitreva M."/>
            <person name="Pepin K.H."/>
            <person name="Mihindukulasuriya K.A."/>
            <person name="Fulton R."/>
            <person name="Fronick C."/>
            <person name="O'Laughlin M."/>
            <person name="Miner T."/>
            <person name="Herter B."/>
            <person name="Rosa B.A."/>
            <person name="Cordes M."/>
            <person name="Tomlinson C."/>
            <person name="Wollam A."/>
            <person name="Palsikar V.B."/>
            <person name="Mardis E.R."/>
            <person name="Wilson R.K."/>
        </authorList>
    </citation>
    <scope>NUCLEOTIDE SEQUENCE [LARGE SCALE GENOMIC DNA]</scope>
    <source>
        <strain evidence="3">DNF00896</strain>
    </source>
</reference>
<keyword evidence="1" id="KW-1133">Transmembrane helix</keyword>
<comment type="caution">
    <text evidence="2">The sequence shown here is derived from an EMBL/GenBank/DDBJ whole genome shotgun (WGS) entry which is preliminary data.</text>
</comment>
<organism evidence="2 3">
    <name type="scientific">Lachnoanaerobaculum saburreum</name>
    <dbReference type="NCBI Taxonomy" id="467210"/>
    <lineage>
        <taxon>Bacteria</taxon>
        <taxon>Bacillati</taxon>
        <taxon>Bacillota</taxon>
        <taxon>Clostridia</taxon>
        <taxon>Lachnospirales</taxon>
        <taxon>Lachnospiraceae</taxon>
        <taxon>Lachnoanaerobaculum</taxon>
    </lineage>
</organism>